<dbReference type="Proteomes" id="UP001186974">
    <property type="component" value="Unassembled WGS sequence"/>
</dbReference>
<evidence type="ECO:0000313" key="2">
    <source>
        <dbReference type="Proteomes" id="UP001186974"/>
    </source>
</evidence>
<keyword evidence="2" id="KW-1185">Reference proteome</keyword>
<name>A0ACC3CU71_9PEZI</name>
<reference evidence="1" key="1">
    <citation type="submission" date="2024-09" db="EMBL/GenBank/DDBJ databases">
        <title>Black Yeasts Isolated from many extreme environments.</title>
        <authorList>
            <person name="Coleine C."/>
            <person name="Stajich J.E."/>
            <person name="Selbmann L."/>
        </authorList>
    </citation>
    <scope>NUCLEOTIDE SEQUENCE</scope>
    <source>
        <strain evidence="1">CCFEE 5737</strain>
    </source>
</reference>
<sequence>MNLAPLMRPPVCLRYIMWCLAASVSDKYSSLEEHFYHRARKYAQLDEMRGHGESMITVAHCQAWALICTYEFKCMYFPRAWLSSGRAVRLCQMMGLHRLDGPGLDVKQCLPPPRDWTEREERRRTFWMSFCEDRYASIGTGWPMSIDETDIKTNLPATEEAFLKSKPMATPSLEDAFGPAGASTLSAFAGVAVMACLFGRNLTHLHRPTANDRDEDLDGAFWRRHRQMEGILS</sequence>
<gene>
    <name evidence="1" type="ORF">LTS18_000488</name>
</gene>
<evidence type="ECO:0000313" key="1">
    <source>
        <dbReference type="EMBL" id="KAK3044738.1"/>
    </source>
</evidence>
<dbReference type="EMBL" id="JAWDJW010011537">
    <property type="protein sequence ID" value="KAK3044738.1"/>
    <property type="molecule type" value="Genomic_DNA"/>
</dbReference>
<feature type="non-terminal residue" evidence="1">
    <location>
        <position position="233"/>
    </location>
</feature>
<organism evidence="1 2">
    <name type="scientific">Coniosporium uncinatum</name>
    <dbReference type="NCBI Taxonomy" id="93489"/>
    <lineage>
        <taxon>Eukaryota</taxon>
        <taxon>Fungi</taxon>
        <taxon>Dikarya</taxon>
        <taxon>Ascomycota</taxon>
        <taxon>Pezizomycotina</taxon>
        <taxon>Dothideomycetes</taxon>
        <taxon>Dothideomycetes incertae sedis</taxon>
        <taxon>Coniosporium</taxon>
    </lineage>
</organism>
<comment type="caution">
    <text evidence="1">The sequence shown here is derived from an EMBL/GenBank/DDBJ whole genome shotgun (WGS) entry which is preliminary data.</text>
</comment>
<accession>A0ACC3CU71</accession>
<protein>
    <submittedName>
        <fullName evidence="1">Uncharacterized protein</fullName>
    </submittedName>
</protein>
<proteinExistence type="predicted"/>